<dbReference type="EMBL" id="JABUMX010000001">
    <property type="protein sequence ID" value="NTS30703.1"/>
    <property type="molecule type" value="Genomic_DNA"/>
</dbReference>
<sequence>MRYRDFTIEHPLAGPAYGFLGIHQQYDGPEDDRCFHGKTVDHVKTEIDKWWELDDPIEVEEFDDDFNNDLTEE</sequence>
<dbReference type="AlphaFoldDB" id="A0A849VS40"/>
<reference evidence="1 2" key="1">
    <citation type="submission" date="2020-05" db="EMBL/GenBank/DDBJ databases">
        <authorList>
            <person name="Kim M.K."/>
        </authorList>
    </citation>
    <scope>NUCLEOTIDE SEQUENCE [LARGE SCALE GENOMIC DNA]</scope>
    <source>
        <strain evidence="1 2">BT25</strain>
    </source>
</reference>
<protein>
    <submittedName>
        <fullName evidence="1">Uncharacterized protein</fullName>
    </submittedName>
</protein>
<dbReference type="RefSeq" id="WP_174207775.1">
    <property type="nucleotide sequence ID" value="NZ_JABUMX010000001.1"/>
</dbReference>
<proteinExistence type="predicted"/>
<evidence type="ECO:0000313" key="2">
    <source>
        <dbReference type="Proteomes" id="UP000550508"/>
    </source>
</evidence>
<name>A0A849VS40_9HYPH</name>
<organism evidence="1 2">
    <name type="scientific">Phyllobacterium pellucidum</name>
    <dbReference type="NCBI Taxonomy" id="2740464"/>
    <lineage>
        <taxon>Bacteria</taxon>
        <taxon>Pseudomonadati</taxon>
        <taxon>Pseudomonadota</taxon>
        <taxon>Alphaproteobacteria</taxon>
        <taxon>Hyphomicrobiales</taxon>
        <taxon>Phyllobacteriaceae</taxon>
        <taxon>Phyllobacterium</taxon>
    </lineage>
</organism>
<keyword evidence="2" id="KW-1185">Reference proteome</keyword>
<gene>
    <name evidence="1" type="ORF">HQ945_05505</name>
</gene>
<dbReference type="Proteomes" id="UP000550508">
    <property type="component" value="Unassembled WGS sequence"/>
</dbReference>
<accession>A0A849VS40</accession>
<comment type="caution">
    <text evidence="1">The sequence shown here is derived from an EMBL/GenBank/DDBJ whole genome shotgun (WGS) entry which is preliminary data.</text>
</comment>
<evidence type="ECO:0000313" key="1">
    <source>
        <dbReference type="EMBL" id="NTS30703.1"/>
    </source>
</evidence>